<evidence type="ECO:0000313" key="1">
    <source>
        <dbReference type="EMBL" id="KAI3774790.1"/>
    </source>
</evidence>
<dbReference type="EMBL" id="CM042033">
    <property type="protein sequence ID" value="KAI3774790.1"/>
    <property type="molecule type" value="Genomic_DNA"/>
</dbReference>
<dbReference type="Proteomes" id="UP001056120">
    <property type="component" value="Linkage Group LG16"/>
</dbReference>
<gene>
    <name evidence="1" type="ORF">L1987_49352</name>
</gene>
<organism evidence="1 2">
    <name type="scientific">Smallanthus sonchifolius</name>
    <dbReference type="NCBI Taxonomy" id="185202"/>
    <lineage>
        <taxon>Eukaryota</taxon>
        <taxon>Viridiplantae</taxon>
        <taxon>Streptophyta</taxon>
        <taxon>Embryophyta</taxon>
        <taxon>Tracheophyta</taxon>
        <taxon>Spermatophyta</taxon>
        <taxon>Magnoliopsida</taxon>
        <taxon>eudicotyledons</taxon>
        <taxon>Gunneridae</taxon>
        <taxon>Pentapetalae</taxon>
        <taxon>asterids</taxon>
        <taxon>campanulids</taxon>
        <taxon>Asterales</taxon>
        <taxon>Asteraceae</taxon>
        <taxon>Asteroideae</taxon>
        <taxon>Heliantheae alliance</taxon>
        <taxon>Millerieae</taxon>
        <taxon>Smallanthus</taxon>
    </lineage>
</organism>
<name>A0ACB9FVC7_9ASTR</name>
<protein>
    <submittedName>
        <fullName evidence="1">Uncharacterized protein</fullName>
    </submittedName>
</protein>
<comment type="caution">
    <text evidence="1">The sequence shown here is derived from an EMBL/GenBank/DDBJ whole genome shotgun (WGS) entry which is preliminary data.</text>
</comment>
<keyword evidence="2" id="KW-1185">Reference proteome</keyword>
<accession>A0ACB9FVC7</accession>
<proteinExistence type="predicted"/>
<sequence>MFTTHSRLDAVKPDPGMDTYWAGLDGGAFGDQLGYGYMNPNPDQRLLVQGNSSLVSVSVSPKKRKAADIKGQSLQVVSDKEKKIKGCSEGESRTTNQNSNNKEASTNTSSKEKSKISEVQKPDYIHVRAHRGQATDSHSLAERVRREKISERMKYLQDLVPGCNKITGKAGMLDEIINYVQSLQKQVEFLSMKLATVNPGLDFNVDNVFAKEIFQSSTSDFPALGCSSVNSVYYQLNSMDQVVSYCGLDMGINSAETGLRRSISAPISGPETFMDSSCFNQVQPTTNWDADLQNLYKMEFEQETLIPFQSHQFTGSNEGSNMKPES</sequence>
<reference evidence="1 2" key="2">
    <citation type="journal article" date="2022" name="Mol. Ecol. Resour.">
        <title>The genomes of chicory, endive, great burdock and yacon provide insights into Asteraceae paleo-polyploidization history and plant inulin production.</title>
        <authorList>
            <person name="Fan W."/>
            <person name="Wang S."/>
            <person name="Wang H."/>
            <person name="Wang A."/>
            <person name="Jiang F."/>
            <person name="Liu H."/>
            <person name="Zhao H."/>
            <person name="Xu D."/>
            <person name="Zhang Y."/>
        </authorList>
    </citation>
    <scope>NUCLEOTIDE SEQUENCE [LARGE SCALE GENOMIC DNA]</scope>
    <source>
        <strain evidence="2">cv. Yunnan</strain>
        <tissue evidence="1">Leaves</tissue>
    </source>
</reference>
<evidence type="ECO:0000313" key="2">
    <source>
        <dbReference type="Proteomes" id="UP001056120"/>
    </source>
</evidence>
<reference evidence="2" key="1">
    <citation type="journal article" date="2022" name="Mol. Ecol. Resour.">
        <title>The genomes of chicory, endive, great burdock and yacon provide insights into Asteraceae palaeo-polyploidization history and plant inulin production.</title>
        <authorList>
            <person name="Fan W."/>
            <person name="Wang S."/>
            <person name="Wang H."/>
            <person name="Wang A."/>
            <person name="Jiang F."/>
            <person name="Liu H."/>
            <person name="Zhao H."/>
            <person name="Xu D."/>
            <person name="Zhang Y."/>
        </authorList>
    </citation>
    <scope>NUCLEOTIDE SEQUENCE [LARGE SCALE GENOMIC DNA]</scope>
    <source>
        <strain evidence="2">cv. Yunnan</strain>
    </source>
</reference>